<proteinExistence type="predicted"/>
<accession>A0A1F5P241</accession>
<gene>
    <name evidence="1" type="ORF">A2846_04225</name>
</gene>
<protein>
    <submittedName>
        <fullName evidence="1">Uncharacterized protein</fullName>
    </submittedName>
</protein>
<sequence length="99" mass="11402">MIFDIAYIDGHQYKQGQSFTERRFSYLLSLVPGGEKITTIIVNKQDGKFRASIEGEPKRSAEAPREADAIADLIRNHFGERSYPHIEIRRLYEEDSESP</sequence>
<dbReference type="AlphaFoldDB" id="A0A1F5P241"/>
<reference evidence="1 2" key="1">
    <citation type="journal article" date="2016" name="Nat. Commun.">
        <title>Thousands of microbial genomes shed light on interconnected biogeochemical processes in an aquifer system.</title>
        <authorList>
            <person name="Anantharaman K."/>
            <person name="Brown C.T."/>
            <person name="Hug L.A."/>
            <person name="Sharon I."/>
            <person name="Castelle C.J."/>
            <person name="Probst A.J."/>
            <person name="Thomas B.C."/>
            <person name="Singh A."/>
            <person name="Wilkins M.J."/>
            <person name="Karaoz U."/>
            <person name="Brodie E.L."/>
            <person name="Williams K.H."/>
            <person name="Hubbard S.S."/>
            <person name="Banfield J.F."/>
        </authorList>
    </citation>
    <scope>NUCLEOTIDE SEQUENCE [LARGE SCALE GENOMIC DNA]</scope>
</reference>
<organism evidence="1 2">
    <name type="scientific">Candidatus Doudnabacteria bacterium RIFCSPHIGHO2_01_FULL_49_9</name>
    <dbReference type="NCBI Taxonomy" id="1817827"/>
    <lineage>
        <taxon>Bacteria</taxon>
        <taxon>Candidatus Doudnaibacteriota</taxon>
    </lineage>
</organism>
<evidence type="ECO:0000313" key="2">
    <source>
        <dbReference type="Proteomes" id="UP000176339"/>
    </source>
</evidence>
<evidence type="ECO:0000313" key="1">
    <source>
        <dbReference type="EMBL" id="OGE83979.1"/>
    </source>
</evidence>
<name>A0A1F5P241_9BACT</name>
<comment type="caution">
    <text evidence="1">The sequence shown here is derived from an EMBL/GenBank/DDBJ whole genome shotgun (WGS) entry which is preliminary data.</text>
</comment>
<dbReference type="EMBL" id="MFEN01000031">
    <property type="protein sequence ID" value="OGE83979.1"/>
    <property type="molecule type" value="Genomic_DNA"/>
</dbReference>
<dbReference type="Proteomes" id="UP000176339">
    <property type="component" value="Unassembled WGS sequence"/>
</dbReference>